<feature type="domain" description="Cation channel sperm-associated protein subunit beta C-terminal" evidence="2">
    <location>
        <begin position="269"/>
        <end position="515"/>
    </location>
</feature>
<dbReference type="PANTHER" id="PTHR14705">
    <property type="entry name" value="CATION CHANNEL SPERM-ASSOCIATED PROTEIN SUBUNIT BETA"/>
    <property type="match status" value="1"/>
</dbReference>
<name>A0ABM1SJ16_LIMPO</name>
<dbReference type="PANTHER" id="PTHR14705:SF0">
    <property type="entry name" value="CATION CHANNEL SPERM-ASSOCIATED AUXILIARY SUBUNIT BETA"/>
    <property type="match status" value="1"/>
</dbReference>
<reference evidence="5" key="1">
    <citation type="submission" date="2025-08" db="UniProtKB">
        <authorList>
            <consortium name="RefSeq"/>
        </authorList>
    </citation>
    <scope>IDENTIFICATION</scope>
    <source>
        <tissue evidence="5">Muscle</tissue>
    </source>
</reference>
<keyword evidence="1" id="KW-0472">Membrane</keyword>
<organism evidence="4 5">
    <name type="scientific">Limulus polyphemus</name>
    <name type="common">Atlantic horseshoe crab</name>
    <dbReference type="NCBI Taxonomy" id="6850"/>
    <lineage>
        <taxon>Eukaryota</taxon>
        <taxon>Metazoa</taxon>
        <taxon>Ecdysozoa</taxon>
        <taxon>Arthropoda</taxon>
        <taxon>Chelicerata</taxon>
        <taxon>Merostomata</taxon>
        <taxon>Xiphosura</taxon>
        <taxon>Limulidae</taxon>
        <taxon>Limulus</taxon>
    </lineage>
</organism>
<dbReference type="GeneID" id="106460833"/>
<protein>
    <submittedName>
        <fullName evidence="5">Cation channel sperm-associated protein subunit beta-like isoform X1</fullName>
    </submittedName>
</protein>
<evidence type="ECO:0000313" key="4">
    <source>
        <dbReference type="Proteomes" id="UP000694941"/>
    </source>
</evidence>
<gene>
    <name evidence="5" type="primary">LOC106460833</name>
</gene>
<keyword evidence="1" id="KW-1133">Transmembrane helix</keyword>
<feature type="domain" description="CATSPERB head" evidence="3">
    <location>
        <begin position="3"/>
        <end position="141"/>
    </location>
</feature>
<dbReference type="RefSeq" id="XP_022243621.1">
    <property type="nucleotide sequence ID" value="XM_022387913.1"/>
</dbReference>
<keyword evidence="1" id="KW-0812">Transmembrane</keyword>
<dbReference type="InterPro" id="IPR053903">
    <property type="entry name" value="CATSPERB_head"/>
</dbReference>
<evidence type="ECO:0000256" key="1">
    <source>
        <dbReference type="SAM" id="Phobius"/>
    </source>
</evidence>
<evidence type="ECO:0000259" key="2">
    <source>
        <dbReference type="Pfam" id="PF15149"/>
    </source>
</evidence>
<dbReference type="Pfam" id="PF15149">
    <property type="entry name" value="CATSPERB_C"/>
    <property type="match status" value="1"/>
</dbReference>
<dbReference type="Pfam" id="PF22830">
    <property type="entry name" value="CATSPERB_head"/>
    <property type="match status" value="1"/>
</dbReference>
<sequence length="542" mass="61838">MTCDDTFLPSHIGTKLLLRNGGEMFISKYVRRTNTQKFLSYVEVEVFKPLSYVSSGRELNSDLVIKNENGTYFLQLSTESKGWKNTSKVGMSVVIPGKPSFLLTEILSSVEAIGVPVVDFSVDDLYVQDNHWFVFNMGAYENYENVTKWPWFLQEKNCHNSIERDASILYQTYKLDIGEKWTFSVTANIWGFDPIPMPINIPIIYTSVLTQGTEMVSSDLQKTFRAENLTVNFTPLKIKKWETALNFYLWSASLLCPKTAVTLTIQVTCPFGKKIKFYYDFEGKLSPHQLEKAYKDSEKFFTLPVNYRPPSKKGIAIPTTENIYNADPSKPKHNNYYEISKNSGTYKQCLGKSSREKCGCTDEKKVSRYAQESDCIEKVYLLKHPAILIPNLTLLHPEFPEVPLSPPYFIYVIEINHREDFTVTSTATPSLIRLRKNQKIPNHKILQDPSSLVITMKGTGLYHFRVLALDKVSFCDLSEDIAVYAITTSLAYPLYYLINASVVTLLACALCASYLYLHRKGGTAQIPVNVPTCESYYKQKYE</sequence>
<proteinExistence type="predicted"/>
<dbReference type="InterPro" id="IPR028748">
    <property type="entry name" value="CATSPERB"/>
</dbReference>
<keyword evidence="4" id="KW-1185">Reference proteome</keyword>
<feature type="transmembrane region" description="Helical" evidence="1">
    <location>
        <begin position="494"/>
        <end position="517"/>
    </location>
</feature>
<dbReference type="Proteomes" id="UP000694941">
    <property type="component" value="Unplaced"/>
</dbReference>
<accession>A0ABM1SJ16</accession>
<evidence type="ECO:0000259" key="3">
    <source>
        <dbReference type="Pfam" id="PF22830"/>
    </source>
</evidence>
<dbReference type="InterPro" id="IPR048789">
    <property type="entry name" value="CATSPERB_C"/>
</dbReference>
<evidence type="ECO:0000313" key="5">
    <source>
        <dbReference type="RefSeq" id="XP_022243621.1"/>
    </source>
</evidence>